<feature type="region of interest" description="Disordered" evidence="1">
    <location>
        <begin position="143"/>
        <end position="164"/>
    </location>
</feature>
<evidence type="ECO:0000313" key="2">
    <source>
        <dbReference type="EMBL" id="KAF5740080.1"/>
    </source>
</evidence>
<dbReference type="Proteomes" id="UP000593562">
    <property type="component" value="Unassembled WGS sequence"/>
</dbReference>
<dbReference type="EMBL" id="JAAARO010000011">
    <property type="protein sequence ID" value="KAF5740080.1"/>
    <property type="molecule type" value="Genomic_DNA"/>
</dbReference>
<accession>A0A7J7D182</accession>
<evidence type="ECO:0000256" key="1">
    <source>
        <dbReference type="SAM" id="MobiDB-lite"/>
    </source>
</evidence>
<keyword evidence="3" id="KW-1185">Reference proteome</keyword>
<comment type="caution">
    <text evidence="2">The sequence shown here is derived from an EMBL/GenBank/DDBJ whole genome shotgun (WGS) entry which is preliminary data.</text>
</comment>
<protein>
    <submittedName>
        <fullName evidence="2">Uncharacterized protein</fullName>
    </submittedName>
</protein>
<sequence>MNHNNKVHNSHGNIPFLWENKPGVSKVMTRPKEDEDLCVLERLPPPPCPVENVANSGVHGIPIPLPPCTFQHPLKSSSRRGLRKYDQDPFLAAYKECTKSTKKGSLLSKNEDGFRVLKKSTGLGFSSCKTSCSVREDSVVRISQLPNRKQGERKKHEKLDQKGS</sequence>
<evidence type="ECO:0000313" key="3">
    <source>
        <dbReference type="Proteomes" id="UP000593562"/>
    </source>
</evidence>
<reference evidence="2 3" key="1">
    <citation type="journal article" date="2020" name="Nat. Commun.">
        <title>Genome of Tripterygium wilfordii and identification of cytochrome P450 involved in triptolide biosynthesis.</title>
        <authorList>
            <person name="Tu L."/>
            <person name="Su P."/>
            <person name="Zhang Z."/>
            <person name="Gao L."/>
            <person name="Wang J."/>
            <person name="Hu T."/>
            <person name="Zhou J."/>
            <person name="Zhang Y."/>
            <person name="Zhao Y."/>
            <person name="Liu Y."/>
            <person name="Song Y."/>
            <person name="Tong Y."/>
            <person name="Lu Y."/>
            <person name="Yang J."/>
            <person name="Xu C."/>
            <person name="Jia M."/>
            <person name="Peters R.J."/>
            <person name="Huang L."/>
            <person name="Gao W."/>
        </authorList>
    </citation>
    <scope>NUCLEOTIDE SEQUENCE [LARGE SCALE GENOMIC DNA]</scope>
    <source>
        <strain evidence="3">cv. XIE 37</strain>
        <tissue evidence="2">Leaf</tissue>
    </source>
</reference>
<dbReference type="AlphaFoldDB" id="A0A7J7D182"/>
<organism evidence="2 3">
    <name type="scientific">Tripterygium wilfordii</name>
    <name type="common">Thunder God vine</name>
    <dbReference type="NCBI Taxonomy" id="458696"/>
    <lineage>
        <taxon>Eukaryota</taxon>
        <taxon>Viridiplantae</taxon>
        <taxon>Streptophyta</taxon>
        <taxon>Embryophyta</taxon>
        <taxon>Tracheophyta</taxon>
        <taxon>Spermatophyta</taxon>
        <taxon>Magnoliopsida</taxon>
        <taxon>eudicotyledons</taxon>
        <taxon>Gunneridae</taxon>
        <taxon>Pentapetalae</taxon>
        <taxon>rosids</taxon>
        <taxon>fabids</taxon>
        <taxon>Celastrales</taxon>
        <taxon>Celastraceae</taxon>
        <taxon>Tripterygium</taxon>
    </lineage>
</organism>
<dbReference type="InParanoid" id="A0A7J7D182"/>
<gene>
    <name evidence="2" type="ORF">HS088_TW11G00144</name>
</gene>
<dbReference type="PANTHER" id="PTHR33696">
    <property type="entry name" value="T22J18.15-RELATED"/>
    <property type="match status" value="1"/>
</dbReference>
<dbReference type="PANTHER" id="PTHR33696:SF3">
    <property type="entry name" value="FLZ-TYPE DOMAIN-CONTAINING PROTEIN"/>
    <property type="match status" value="1"/>
</dbReference>
<name>A0A7J7D182_TRIWF</name>
<proteinExistence type="predicted"/>